<feature type="compositionally biased region" description="Low complexity" evidence="1">
    <location>
        <begin position="108"/>
        <end position="135"/>
    </location>
</feature>
<evidence type="ECO:0000256" key="1">
    <source>
        <dbReference type="SAM" id="MobiDB-lite"/>
    </source>
</evidence>
<dbReference type="InterPro" id="IPR036388">
    <property type="entry name" value="WH-like_DNA-bd_sf"/>
</dbReference>
<dbReference type="PRINTS" id="PR00778">
    <property type="entry name" value="HTHARSR"/>
</dbReference>
<dbReference type="PROSITE" id="PS50987">
    <property type="entry name" value="HTH_ARSR_2"/>
    <property type="match status" value="1"/>
</dbReference>
<protein>
    <submittedName>
        <fullName evidence="3">Helix-turn-helix transcriptional regulator</fullName>
    </submittedName>
</protein>
<feature type="region of interest" description="Disordered" evidence="1">
    <location>
        <begin position="105"/>
        <end position="145"/>
    </location>
</feature>
<dbReference type="SMART" id="SM00418">
    <property type="entry name" value="HTH_ARSR"/>
    <property type="match status" value="1"/>
</dbReference>
<dbReference type="GO" id="GO:0003700">
    <property type="term" value="F:DNA-binding transcription factor activity"/>
    <property type="evidence" value="ECO:0007669"/>
    <property type="project" value="InterPro"/>
</dbReference>
<evidence type="ECO:0000259" key="2">
    <source>
        <dbReference type="PROSITE" id="PS50987"/>
    </source>
</evidence>
<dbReference type="Gene3D" id="1.10.10.10">
    <property type="entry name" value="Winged helix-like DNA-binding domain superfamily/Winged helix DNA-binding domain"/>
    <property type="match status" value="1"/>
</dbReference>
<accession>A0A7T2WQH1</accession>
<dbReference type="KEGG" id="bcau:I6G59_02170"/>
<dbReference type="CDD" id="cd00090">
    <property type="entry name" value="HTH_ARSR"/>
    <property type="match status" value="1"/>
</dbReference>
<evidence type="ECO:0000313" key="4">
    <source>
        <dbReference type="Proteomes" id="UP000594979"/>
    </source>
</evidence>
<organism evidence="3 4">
    <name type="scientific">Brevibacterium casei</name>
    <dbReference type="NCBI Taxonomy" id="33889"/>
    <lineage>
        <taxon>Bacteria</taxon>
        <taxon>Bacillati</taxon>
        <taxon>Actinomycetota</taxon>
        <taxon>Actinomycetes</taxon>
        <taxon>Micrococcales</taxon>
        <taxon>Brevibacteriaceae</taxon>
        <taxon>Brevibacterium</taxon>
    </lineage>
</organism>
<proteinExistence type="predicted"/>
<dbReference type="SUPFAM" id="SSF46785">
    <property type="entry name" value="Winged helix' DNA-binding domain"/>
    <property type="match status" value="1"/>
</dbReference>
<reference evidence="3 4" key="1">
    <citation type="submission" date="2020-12" db="EMBL/GenBank/DDBJ databases">
        <title>FDA dAtabase for Regulatory Grade micrObial Sequences (FDA-ARGOS): Supporting development and validation of Infectious Disease Dx tests.</title>
        <authorList>
            <person name="Sproer C."/>
            <person name="Gronow S."/>
            <person name="Severitt S."/>
            <person name="Schroder I."/>
            <person name="Tallon L."/>
            <person name="Sadzewicz L."/>
            <person name="Zhao X."/>
            <person name="Boylan J."/>
            <person name="Ott S."/>
            <person name="Bowen H."/>
            <person name="Vavikolanu K."/>
            <person name="Mehta A."/>
            <person name="Aluvathingal J."/>
            <person name="Nadendla S."/>
            <person name="Lowell S."/>
            <person name="Myers T."/>
            <person name="Yan Y."/>
            <person name="Sichtig H."/>
        </authorList>
    </citation>
    <scope>NUCLEOTIDE SEQUENCE [LARGE SCALE GENOMIC DNA]</scope>
    <source>
        <strain evidence="3 4">FDAARGOS_902</strain>
    </source>
</reference>
<dbReference type="Proteomes" id="UP000594979">
    <property type="component" value="Chromosome"/>
</dbReference>
<dbReference type="RefSeq" id="WP_193338462.1">
    <property type="nucleotide sequence ID" value="NZ_CP065682.1"/>
</dbReference>
<name>A0A7T2WQH1_9MICO</name>
<dbReference type="EMBL" id="CP065682">
    <property type="protein sequence ID" value="QPS34160.1"/>
    <property type="molecule type" value="Genomic_DNA"/>
</dbReference>
<dbReference type="InterPro" id="IPR001845">
    <property type="entry name" value="HTH_ArsR_DNA-bd_dom"/>
</dbReference>
<dbReference type="AlphaFoldDB" id="A0A7T2WQH1"/>
<dbReference type="NCBIfam" id="NF033788">
    <property type="entry name" value="HTH_metalloreg"/>
    <property type="match status" value="1"/>
</dbReference>
<gene>
    <name evidence="3" type="ORF">I6G59_02170</name>
</gene>
<sequence>MANHSEELDEVFTALADPTRRAVVARLGHGPASISELAEPLSMSMPSFLKHVRTLESCGLITTRKTGRVRTCVLNKKRLTLVDRWLETQRRSWEAATDRLDAFVTGTSAPDSSAPTASSDHPASAADCSSATTPPTAHPHPKETP</sequence>
<dbReference type="PANTHER" id="PTHR38600">
    <property type="entry name" value="TRANSCRIPTIONAL REGULATORY PROTEIN"/>
    <property type="match status" value="1"/>
</dbReference>
<evidence type="ECO:0000313" key="3">
    <source>
        <dbReference type="EMBL" id="QPS34160.1"/>
    </source>
</evidence>
<feature type="domain" description="HTH arsR-type" evidence="2">
    <location>
        <begin position="1"/>
        <end position="94"/>
    </location>
</feature>
<dbReference type="Pfam" id="PF12840">
    <property type="entry name" value="HTH_20"/>
    <property type="match status" value="1"/>
</dbReference>
<dbReference type="InterPro" id="IPR011991">
    <property type="entry name" value="ArsR-like_HTH"/>
</dbReference>
<dbReference type="InterPro" id="IPR036390">
    <property type="entry name" value="WH_DNA-bd_sf"/>
</dbReference>
<dbReference type="PANTHER" id="PTHR38600:SF2">
    <property type="entry name" value="SLL0088 PROTEIN"/>
    <property type="match status" value="1"/>
</dbReference>